<accession>A0A438AIE2</accession>
<dbReference type="RefSeq" id="WP_127905753.1">
    <property type="nucleotide sequence ID" value="NZ_RQXX01000002.1"/>
</dbReference>
<proteinExistence type="inferred from homology"/>
<dbReference type="PANTHER" id="PTHR37423">
    <property type="entry name" value="SOLUBLE LYTIC MUREIN TRANSGLYCOSYLASE-RELATED"/>
    <property type="match status" value="1"/>
</dbReference>
<dbReference type="EMBL" id="RQXX01000002">
    <property type="protein sequence ID" value="RVV98521.1"/>
    <property type="molecule type" value="Genomic_DNA"/>
</dbReference>
<dbReference type="AlphaFoldDB" id="A0A438AIE2"/>
<evidence type="ECO:0000259" key="4">
    <source>
        <dbReference type="Pfam" id="PF01464"/>
    </source>
</evidence>
<keyword evidence="3" id="KW-0732">Signal</keyword>
<dbReference type="CDD" id="cd00254">
    <property type="entry name" value="LT-like"/>
    <property type="match status" value="1"/>
</dbReference>
<comment type="similarity">
    <text evidence="2">Belongs to the virb1 family.</text>
</comment>
<evidence type="ECO:0000256" key="3">
    <source>
        <dbReference type="SAM" id="SignalP"/>
    </source>
</evidence>
<evidence type="ECO:0000256" key="1">
    <source>
        <dbReference type="ARBA" id="ARBA00007734"/>
    </source>
</evidence>
<dbReference type="Pfam" id="PF01464">
    <property type="entry name" value="SLT"/>
    <property type="match status" value="1"/>
</dbReference>
<dbReference type="Gene3D" id="1.10.530.10">
    <property type="match status" value="1"/>
</dbReference>
<dbReference type="Proteomes" id="UP000285908">
    <property type="component" value="Unassembled WGS sequence"/>
</dbReference>
<evidence type="ECO:0000313" key="6">
    <source>
        <dbReference type="Proteomes" id="UP000285908"/>
    </source>
</evidence>
<evidence type="ECO:0000313" key="5">
    <source>
        <dbReference type="EMBL" id="RVV98521.1"/>
    </source>
</evidence>
<protein>
    <submittedName>
        <fullName evidence="5">Lytic transglycosylase domain-containing protein</fullName>
    </submittedName>
</protein>
<keyword evidence="6" id="KW-1185">Reference proteome</keyword>
<feature type="domain" description="Transglycosylase SLT" evidence="4">
    <location>
        <begin position="147"/>
        <end position="240"/>
    </location>
</feature>
<organism evidence="5 6">
    <name type="scientific">Mesobaculum littorinae</name>
    <dbReference type="NCBI Taxonomy" id="2486419"/>
    <lineage>
        <taxon>Bacteria</taxon>
        <taxon>Pseudomonadati</taxon>
        <taxon>Pseudomonadota</taxon>
        <taxon>Alphaproteobacteria</taxon>
        <taxon>Rhodobacterales</taxon>
        <taxon>Roseobacteraceae</taxon>
        <taxon>Mesobaculum</taxon>
    </lineage>
</organism>
<comment type="caution">
    <text evidence="5">The sequence shown here is derived from an EMBL/GenBank/DDBJ whole genome shotgun (WGS) entry which is preliminary data.</text>
</comment>
<feature type="chain" id="PRO_5019477934" evidence="3">
    <location>
        <begin position="22"/>
        <end position="289"/>
    </location>
</feature>
<dbReference type="SUPFAM" id="SSF53955">
    <property type="entry name" value="Lysozyme-like"/>
    <property type="match status" value="1"/>
</dbReference>
<dbReference type="OrthoDB" id="9815002at2"/>
<dbReference type="InterPro" id="IPR008258">
    <property type="entry name" value="Transglycosylase_SLT_dom_1"/>
</dbReference>
<comment type="similarity">
    <text evidence="1">Belongs to the transglycosylase Slt family.</text>
</comment>
<sequence>MRHFAIPLALALGLVTGPAPAEPPAFKDFTFKRVKPPAPGAKKRIDVQITAEEFAAQSAPPPKPATAADPTHDVSDAIAAEAATPRAPSGFEWFWAQLSPGIGENPANRARDALTLLAEGPAGTPVAGPRLETLRKIADAYGADILKATIGTRVSPAFALAVISVESGGRHDAVSHAGARGLMQLMPATADRFGVSDSLVAAQNIRGGVTYLDWLMGEFGDDPVLALAGYNAGEGAVKRHAGVPPYPETRAYVPKVLAAWSVARGLCLTPPELFSDGCVFVGPRSVTNG</sequence>
<name>A0A438AIE2_9RHOB</name>
<reference evidence="5 6" key="1">
    <citation type="submission" date="2018-11" db="EMBL/GenBank/DDBJ databases">
        <title>Mesobaculum littorinae gen. nov., sp. nov., isolated from Littorina scabra that represents a novel genus of the order Rhodobacteraceae.</title>
        <authorList>
            <person name="Li F."/>
        </authorList>
    </citation>
    <scope>NUCLEOTIDE SEQUENCE [LARGE SCALE GENOMIC DNA]</scope>
    <source>
        <strain evidence="5 6">M0103</strain>
    </source>
</reference>
<feature type="signal peptide" evidence="3">
    <location>
        <begin position="1"/>
        <end position="21"/>
    </location>
</feature>
<evidence type="ECO:0000256" key="2">
    <source>
        <dbReference type="ARBA" id="ARBA00009387"/>
    </source>
</evidence>
<dbReference type="PANTHER" id="PTHR37423:SF2">
    <property type="entry name" value="MEMBRANE-BOUND LYTIC MUREIN TRANSGLYCOSYLASE C"/>
    <property type="match status" value="1"/>
</dbReference>
<gene>
    <name evidence="5" type="ORF">EKE94_06285</name>
</gene>
<dbReference type="InterPro" id="IPR023346">
    <property type="entry name" value="Lysozyme-like_dom_sf"/>
</dbReference>